<reference evidence="4" key="1">
    <citation type="submission" date="2017-01" db="EMBL/GenBank/DDBJ databases">
        <authorList>
            <person name="Varghese N."/>
            <person name="Submissions S."/>
        </authorList>
    </citation>
    <scope>NUCLEOTIDE SEQUENCE [LARGE SCALE GENOMIC DNA]</scope>
    <source>
        <strain evidence="4">DSM 44531</strain>
    </source>
</reference>
<keyword evidence="2" id="KW-1133">Transmembrane helix</keyword>
<protein>
    <submittedName>
        <fullName evidence="3">Uncharacterized protein</fullName>
    </submittedName>
</protein>
<feature type="compositionally biased region" description="Low complexity" evidence="1">
    <location>
        <begin position="40"/>
        <end position="50"/>
    </location>
</feature>
<dbReference type="EMBL" id="FTOF01000003">
    <property type="protein sequence ID" value="SIS42607.1"/>
    <property type="molecule type" value="Genomic_DNA"/>
</dbReference>
<gene>
    <name evidence="3" type="ORF">SAMN05444817_10325</name>
</gene>
<proteinExistence type="predicted"/>
<accession>A0A1N7J016</accession>
<organism evidence="3 4">
    <name type="scientific">Corynebacterium appendicis CIP 107643</name>
    <dbReference type="NCBI Taxonomy" id="1161099"/>
    <lineage>
        <taxon>Bacteria</taxon>
        <taxon>Bacillati</taxon>
        <taxon>Actinomycetota</taxon>
        <taxon>Actinomycetes</taxon>
        <taxon>Mycobacteriales</taxon>
        <taxon>Corynebacteriaceae</taxon>
        <taxon>Corynebacterium</taxon>
    </lineage>
</organism>
<feature type="compositionally biased region" description="Low complexity" evidence="1">
    <location>
        <begin position="1"/>
        <end position="33"/>
    </location>
</feature>
<dbReference type="AlphaFoldDB" id="A0A1N7J016"/>
<evidence type="ECO:0000313" key="3">
    <source>
        <dbReference type="EMBL" id="SIS42607.1"/>
    </source>
</evidence>
<evidence type="ECO:0000256" key="1">
    <source>
        <dbReference type="SAM" id="MobiDB-lite"/>
    </source>
</evidence>
<feature type="transmembrane region" description="Helical" evidence="2">
    <location>
        <begin position="151"/>
        <end position="173"/>
    </location>
</feature>
<dbReference type="RefSeq" id="WP_143313838.1">
    <property type="nucleotide sequence ID" value="NZ_CP046976.1"/>
</dbReference>
<dbReference type="Proteomes" id="UP000186292">
    <property type="component" value="Unassembled WGS sequence"/>
</dbReference>
<feature type="transmembrane region" description="Helical" evidence="2">
    <location>
        <begin position="222"/>
        <end position="241"/>
    </location>
</feature>
<feature type="compositionally biased region" description="Low complexity" evidence="1">
    <location>
        <begin position="262"/>
        <end position="289"/>
    </location>
</feature>
<feature type="transmembrane region" description="Helical" evidence="2">
    <location>
        <begin position="59"/>
        <end position="77"/>
    </location>
</feature>
<keyword evidence="4" id="KW-1185">Reference proteome</keyword>
<dbReference type="STRING" id="1161099.SAMN05444817_10325"/>
<keyword evidence="2" id="KW-0812">Transmembrane</keyword>
<sequence>MTLPNTPGPNGNHGNHGTPGPSSPHQQWGNQPHGPGGQHPAGSTAASTSSFSMPGWPTFASIGLFLLTLISSFLPILKIKTDLDAQRAQIEETLGDSAGDYGIDVEDFVLDFSASINWWAQVKFDGSKLGEMTQEAEEEIVGAADLNADQVLLIALTSMVLIAYLASIVLGFFKQERFSAIVGLVAAALQVIAIVIAVVNYARANGDEEINEVAPTSLGSGFWIWLLLAIAAIAVFVYALINSMSNKSAKAPAFAGPGRPGQPGQPQGFQQNQQFPPQGQQGPGFNPGQQGPGGGNPYQQYGR</sequence>
<feature type="transmembrane region" description="Helical" evidence="2">
    <location>
        <begin position="180"/>
        <end position="202"/>
    </location>
</feature>
<feature type="region of interest" description="Disordered" evidence="1">
    <location>
        <begin position="1"/>
        <end position="50"/>
    </location>
</feature>
<name>A0A1N7J016_9CORY</name>
<keyword evidence="2" id="KW-0472">Membrane</keyword>
<feature type="region of interest" description="Disordered" evidence="1">
    <location>
        <begin position="252"/>
        <end position="303"/>
    </location>
</feature>
<evidence type="ECO:0000313" key="4">
    <source>
        <dbReference type="Proteomes" id="UP000186292"/>
    </source>
</evidence>
<evidence type="ECO:0000256" key="2">
    <source>
        <dbReference type="SAM" id="Phobius"/>
    </source>
</evidence>